<accession>A0A0F9KMT8</accession>
<reference evidence="1" key="1">
    <citation type="journal article" date="2015" name="Nature">
        <title>Complex archaea that bridge the gap between prokaryotes and eukaryotes.</title>
        <authorList>
            <person name="Spang A."/>
            <person name="Saw J.H."/>
            <person name="Jorgensen S.L."/>
            <person name="Zaremba-Niedzwiedzka K."/>
            <person name="Martijn J."/>
            <person name="Lind A.E."/>
            <person name="van Eijk R."/>
            <person name="Schleper C."/>
            <person name="Guy L."/>
            <person name="Ettema T.J."/>
        </authorList>
    </citation>
    <scope>NUCLEOTIDE SEQUENCE</scope>
</reference>
<organism evidence="1">
    <name type="scientific">marine sediment metagenome</name>
    <dbReference type="NCBI Taxonomy" id="412755"/>
    <lineage>
        <taxon>unclassified sequences</taxon>
        <taxon>metagenomes</taxon>
        <taxon>ecological metagenomes</taxon>
    </lineage>
</organism>
<gene>
    <name evidence="1" type="ORF">LCGC14_1311150</name>
</gene>
<proteinExistence type="predicted"/>
<comment type="caution">
    <text evidence="1">The sequence shown here is derived from an EMBL/GenBank/DDBJ whole genome shotgun (WGS) entry which is preliminary data.</text>
</comment>
<dbReference type="AlphaFoldDB" id="A0A0F9KMT8"/>
<evidence type="ECO:0000313" key="1">
    <source>
        <dbReference type="EMBL" id="KKM83258.1"/>
    </source>
</evidence>
<dbReference type="Gene3D" id="2.20.28.160">
    <property type="match status" value="1"/>
</dbReference>
<dbReference type="EMBL" id="LAZR01007741">
    <property type="protein sequence ID" value="KKM83258.1"/>
    <property type="molecule type" value="Genomic_DNA"/>
</dbReference>
<protein>
    <recommendedName>
        <fullName evidence="2">Lysine biosynthesis protein LysW</fullName>
    </recommendedName>
</protein>
<sequence length="64" mass="7223">MVMNRSHGTPYFVKCPECGHKITNLWEYGDALVVDTEIECQGCQAKLKVLSVEVIPEVTLETIR</sequence>
<evidence type="ECO:0008006" key="2">
    <source>
        <dbReference type="Google" id="ProtNLM"/>
    </source>
</evidence>
<name>A0A0F9KMT8_9ZZZZ</name>